<proteinExistence type="predicted"/>
<sequence length="236" mass="26504">MTERQKEKRILHVDIDADFNSSQTISYTIDVVFDPSPFSTGIFEKVDFYVGSTGVNITIDFFDGEVHGFTEEISISVEYTNDRLIERYADLTISPKIELSSGKASMKTEVGSIHRKKGERYTQSSAFQCREAVLTPIDLGSGVRWLLQQPRSDKAIRDFLAGNLHLAASHTPGSATSRGTVTARLSDIRIFDGERRPVSARKSLLMLFKLFEAGMWLTDSKSVSFEFELQRADSEE</sequence>
<organism evidence="1 2">
    <name type="scientific">Parvularcula bermudensis (strain ATCC BAA-594 / HTCC2503 / KCTC 12087)</name>
    <dbReference type="NCBI Taxonomy" id="314260"/>
    <lineage>
        <taxon>Bacteria</taxon>
        <taxon>Pseudomonadati</taxon>
        <taxon>Pseudomonadota</taxon>
        <taxon>Alphaproteobacteria</taxon>
        <taxon>Parvularculales</taxon>
        <taxon>Parvularculaceae</taxon>
        <taxon>Parvularcula</taxon>
    </lineage>
</organism>
<dbReference type="AlphaFoldDB" id="E0TDL8"/>
<dbReference type="HOGENOM" id="CLU_1174520_0_0_5"/>
<reference evidence="2" key="1">
    <citation type="submission" date="2010-08" db="EMBL/GenBank/DDBJ databases">
        <title>Genome sequence of Parvularcula bermudensis HTCC2503.</title>
        <authorList>
            <person name="Kang D.-M."/>
            <person name="Oh H.-M."/>
            <person name="Cho J.-C."/>
        </authorList>
    </citation>
    <scope>NUCLEOTIDE SEQUENCE [LARGE SCALE GENOMIC DNA]</scope>
    <source>
        <strain evidence="2">ATCC BAA-594 / HTCC2503 / KCTC 12087</strain>
    </source>
</reference>
<name>E0TDL8_PARBH</name>
<gene>
    <name evidence="1" type="ordered locus">PB2503_03492</name>
</gene>
<dbReference type="EMBL" id="CP002156">
    <property type="protein sequence ID" value="ADM08773.1"/>
    <property type="molecule type" value="Genomic_DNA"/>
</dbReference>
<evidence type="ECO:0000313" key="2">
    <source>
        <dbReference type="Proteomes" id="UP000001302"/>
    </source>
</evidence>
<dbReference type="Proteomes" id="UP000001302">
    <property type="component" value="Chromosome"/>
</dbReference>
<dbReference type="KEGG" id="pbr:PB2503_03492"/>
<protein>
    <submittedName>
        <fullName evidence="1">Uncharacterized protein</fullName>
    </submittedName>
</protein>
<evidence type="ECO:0000313" key="1">
    <source>
        <dbReference type="EMBL" id="ADM08773.1"/>
    </source>
</evidence>
<accession>E0TDL8</accession>
<keyword evidence="2" id="KW-1185">Reference proteome</keyword>
<reference evidence="1 2" key="2">
    <citation type="journal article" date="2011" name="J. Bacteriol.">
        <title>Complete genome sequence of strain HTCC2503T of Parvularcula bermudensis, the type species of the order "Parvularculales" in the class Alphaproteobacteria.</title>
        <authorList>
            <person name="Oh H.M."/>
            <person name="Kang I."/>
            <person name="Vergin K.L."/>
            <person name="Kang D."/>
            <person name="Rhee K.H."/>
            <person name="Giovannoni S.J."/>
            <person name="Cho J.C."/>
        </authorList>
    </citation>
    <scope>NUCLEOTIDE SEQUENCE [LARGE SCALE GENOMIC DNA]</scope>
    <source>
        <strain evidence="2">ATCC BAA-594 / HTCC2503 / KCTC 12087</strain>
    </source>
</reference>